<keyword evidence="2" id="KW-1185">Reference proteome</keyword>
<sequence length="52" mass="5843">MLSCLRPSAHAALSTNQDYISQIERMIVIMTLLTAQEVSEQFLMAKSHTGLY</sequence>
<dbReference type="EMBL" id="CTRP01000001">
    <property type="protein sequence ID" value="CQR69979.1"/>
    <property type="molecule type" value="Genomic_DNA"/>
</dbReference>
<dbReference type="AlphaFoldDB" id="A0A0U1KS46"/>
<proteinExistence type="predicted"/>
<gene>
    <name evidence="1" type="ORF">SpAn4DRAFT_4844</name>
</gene>
<organism evidence="1 2">
    <name type="scientific">Sporomusa ovata</name>
    <dbReference type="NCBI Taxonomy" id="2378"/>
    <lineage>
        <taxon>Bacteria</taxon>
        <taxon>Bacillati</taxon>
        <taxon>Bacillota</taxon>
        <taxon>Negativicutes</taxon>
        <taxon>Selenomonadales</taxon>
        <taxon>Sporomusaceae</taxon>
        <taxon>Sporomusa</taxon>
    </lineage>
</organism>
<dbReference type="Proteomes" id="UP000049855">
    <property type="component" value="Unassembled WGS sequence"/>
</dbReference>
<name>A0A0U1KS46_9FIRM</name>
<evidence type="ECO:0000313" key="1">
    <source>
        <dbReference type="EMBL" id="CQR69979.1"/>
    </source>
</evidence>
<evidence type="ECO:0000313" key="2">
    <source>
        <dbReference type="Proteomes" id="UP000049855"/>
    </source>
</evidence>
<accession>A0A0U1KS46</accession>
<protein>
    <submittedName>
        <fullName evidence="1">Uncharacterized protein</fullName>
    </submittedName>
</protein>
<reference evidence="2" key="1">
    <citation type="submission" date="2015-03" db="EMBL/GenBank/DDBJ databases">
        <authorList>
            <person name="Nijsse Bart"/>
        </authorList>
    </citation>
    <scope>NUCLEOTIDE SEQUENCE [LARGE SCALE GENOMIC DNA]</scope>
</reference>